<sequence length="297" mass="33193">MDLKILSPVPTTKVKNDRMDVDDETVHLVNPGETVTTDQQFMRGHGTYTDGEGTVLSSVTGAVERVNKLLSVRPLKTRYTAEIGDIVVGRITEVAMRRWKVDTNARQDANLLLSSVSLPGGVQRRKNEADELQMRQFFSEGDVLVAEVQAFYGDGTMGLHTRGFKFCKLRNGSFLCVPPVLVQRCKSQFHSLPCGIDVILGLNGYIWIHKKFEITGDESDPTVSYSNENDAITEEERQDIARVSNCIAALAKQYMHINDTIIVYTYEASLEYTVKELLNLDVIESITSEASLRMHAV</sequence>
<evidence type="ECO:0000256" key="5">
    <source>
        <dbReference type="ARBA" id="ARBA00022884"/>
    </source>
</evidence>
<reference evidence="10" key="1">
    <citation type="submission" date="2020-12" db="EMBL/GenBank/DDBJ databases">
        <title>Metabolic potential, ecology and presence of endohyphal bacteria is reflected in genomic diversity of Mucoromycotina.</title>
        <authorList>
            <person name="Muszewska A."/>
            <person name="Okrasinska A."/>
            <person name="Steczkiewicz K."/>
            <person name="Drgas O."/>
            <person name="Orlowska M."/>
            <person name="Perlinska-Lenart U."/>
            <person name="Aleksandrzak-Piekarczyk T."/>
            <person name="Szatraj K."/>
            <person name="Zielenkiewicz U."/>
            <person name="Pilsyk S."/>
            <person name="Malc E."/>
            <person name="Mieczkowski P."/>
            <person name="Kruszewska J.S."/>
            <person name="Biernat P."/>
            <person name="Pawlowska J."/>
        </authorList>
    </citation>
    <scope>NUCLEOTIDE SEQUENCE</scope>
    <source>
        <strain evidence="10">CBS 226.32</strain>
    </source>
</reference>
<evidence type="ECO:0008006" key="12">
    <source>
        <dbReference type="Google" id="ProtNLM"/>
    </source>
</evidence>
<dbReference type="FunFam" id="2.40.50.140:FF:000038">
    <property type="entry name" value="Exosome complex component RRP4"/>
    <property type="match status" value="1"/>
</dbReference>
<dbReference type="GO" id="GO:0000177">
    <property type="term" value="C:cytoplasmic exosome (RNase complex)"/>
    <property type="evidence" value="ECO:0007669"/>
    <property type="project" value="TreeGrafter"/>
</dbReference>
<evidence type="ECO:0000313" key="11">
    <source>
        <dbReference type="Proteomes" id="UP000650833"/>
    </source>
</evidence>
<dbReference type="GO" id="GO:0071051">
    <property type="term" value="P:poly(A)-dependent snoRNA 3'-end processing"/>
    <property type="evidence" value="ECO:0007669"/>
    <property type="project" value="TreeGrafter"/>
</dbReference>
<dbReference type="AlphaFoldDB" id="A0A8H7V411"/>
<evidence type="ECO:0000259" key="7">
    <source>
        <dbReference type="Pfam" id="PF14382"/>
    </source>
</evidence>
<dbReference type="Pfam" id="PF15985">
    <property type="entry name" value="KH_6"/>
    <property type="match status" value="1"/>
</dbReference>
<keyword evidence="4" id="KW-0271">Exosome</keyword>
<evidence type="ECO:0000256" key="6">
    <source>
        <dbReference type="ARBA" id="ARBA00023242"/>
    </source>
</evidence>
<keyword evidence="11" id="KW-1185">Reference proteome</keyword>
<dbReference type="Proteomes" id="UP000650833">
    <property type="component" value="Unassembled WGS sequence"/>
</dbReference>
<protein>
    <recommendedName>
        <fullName evidence="12">Ribosomal RNA-processing protein 4</fullName>
    </recommendedName>
</protein>
<dbReference type="EMBL" id="JAEPRC010000153">
    <property type="protein sequence ID" value="KAG2206375.1"/>
    <property type="molecule type" value="Genomic_DNA"/>
</dbReference>
<keyword evidence="6" id="KW-0539">Nucleus</keyword>
<feature type="domain" description="K Homology" evidence="8">
    <location>
        <begin position="172"/>
        <end position="211"/>
    </location>
</feature>
<proteinExistence type="inferred from homology"/>
<evidence type="ECO:0000259" key="9">
    <source>
        <dbReference type="Pfam" id="PF21266"/>
    </source>
</evidence>
<dbReference type="Gene3D" id="2.40.50.140">
    <property type="entry name" value="Nucleic acid-binding proteins"/>
    <property type="match status" value="1"/>
</dbReference>
<dbReference type="InterPro" id="IPR048565">
    <property type="entry name" value="S1_RRP4"/>
</dbReference>
<dbReference type="GO" id="GO:0071038">
    <property type="term" value="P:TRAMP-dependent tRNA surveillance pathway"/>
    <property type="evidence" value="ECO:0007669"/>
    <property type="project" value="TreeGrafter"/>
</dbReference>
<accession>A0A8H7V411</accession>
<evidence type="ECO:0000259" key="8">
    <source>
        <dbReference type="Pfam" id="PF15985"/>
    </source>
</evidence>
<evidence type="ECO:0000256" key="1">
    <source>
        <dbReference type="ARBA" id="ARBA00004123"/>
    </source>
</evidence>
<dbReference type="SUPFAM" id="SSF54791">
    <property type="entry name" value="Eukaryotic type KH-domain (KH-domain type I)"/>
    <property type="match status" value="1"/>
</dbReference>
<evidence type="ECO:0000313" key="10">
    <source>
        <dbReference type="EMBL" id="KAG2206375.1"/>
    </source>
</evidence>
<dbReference type="InterPro" id="IPR026699">
    <property type="entry name" value="Exosome_RNA_bind1/RRP40/RRP4"/>
</dbReference>
<feature type="domain" description="RRP4 S1" evidence="9">
    <location>
        <begin position="78"/>
        <end position="149"/>
    </location>
</feature>
<dbReference type="GO" id="GO:0000176">
    <property type="term" value="C:nuclear exosome (RNase complex)"/>
    <property type="evidence" value="ECO:0007669"/>
    <property type="project" value="TreeGrafter"/>
</dbReference>
<dbReference type="PANTHER" id="PTHR21321">
    <property type="entry name" value="PNAS-3 RELATED"/>
    <property type="match status" value="1"/>
</dbReference>
<comment type="similarity">
    <text evidence="2">Belongs to the RRP4 family.</text>
</comment>
<dbReference type="GO" id="GO:0071035">
    <property type="term" value="P:nuclear polyadenylation-dependent rRNA catabolic process"/>
    <property type="evidence" value="ECO:0007669"/>
    <property type="project" value="TreeGrafter"/>
</dbReference>
<dbReference type="InterPro" id="IPR004088">
    <property type="entry name" value="KH_dom_type_1"/>
</dbReference>
<dbReference type="Pfam" id="PF21266">
    <property type="entry name" value="S1_RRP4"/>
    <property type="match status" value="1"/>
</dbReference>
<feature type="domain" description="Exosome complex component N-terminal" evidence="7">
    <location>
        <begin position="28"/>
        <end position="66"/>
    </location>
</feature>
<gene>
    <name evidence="10" type="ORF">INT46_003771</name>
</gene>
<evidence type="ECO:0000256" key="2">
    <source>
        <dbReference type="ARBA" id="ARBA00009155"/>
    </source>
</evidence>
<name>A0A8H7V411_9FUNG</name>
<dbReference type="Pfam" id="PF14382">
    <property type="entry name" value="ECR1_N"/>
    <property type="match status" value="1"/>
</dbReference>
<dbReference type="GO" id="GO:0071034">
    <property type="term" value="P:CUT catabolic process"/>
    <property type="evidence" value="ECO:0007669"/>
    <property type="project" value="TreeGrafter"/>
</dbReference>
<evidence type="ECO:0000256" key="3">
    <source>
        <dbReference type="ARBA" id="ARBA00022552"/>
    </source>
</evidence>
<dbReference type="GO" id="GO:0034475">
    <property type="term" value="P:U4 snRNA 3'-end processing"/>
    <property type="evidence" value="ECO:0007669"/>
    <property type="project" value="TreeGrafter"/>
</dbReference>
<dbReference type="InterPro" id="IPR025721">
    <property type="entry name" value="Exosome_cplx_N_dom"/>
</dbReference>
<dbReference type="CDD" id="cd05789">
    <property type="entry name" value="S1_Rrp4"/>
    <property type="match status" value="1"/>
</dbReference>
<keyword evidence="3" id="KW-0698">rRNA processing</keyword>
<dbReference type="GO" id="GO:0003723">
    <property type="term" value="F:RNA binding"/>
    <property type="evidence" value="ECO:0007669"/>
    <property type="project" value="UniProtKB-KW"/>
</dbReference>
<evidence type="ECO:0000256" key="4">
    <source>
        <dbReference type="ARBA" id="ARBA00022835"/>
    </source>
</evidence>
<dbReference type="OrthoDB" id="1650at2759"/>
<keyword evidence="5" id="KW-0694">RNA-binding</keyword>
<comment type="caution">
    <text evidence="10">The sequence shown here is derived from an EMBL/GenBank/DDBJ whole genome shotgun (WGS) entry which is preliminary data.</text>
</comment>
<dbReference type="InterPro" id="IPR036612">
    <property type="entry name" value="KH_dom_type_1_sf"/>
</dbReference>
<dbReference type="GO" id="GO:0000467">
    <property type="term" value="P:exonucleolytic trimming to generate mature 3'-end of 5.8S rRNA from tricistronic rRNA transcript (SSU-rRNA, 5.8S rRNA, LSU-rRNA)"/>
    <property type="evidence" value="ECO:0007669"/>
    <property type="project" value="TreeGrafter"/>
</dbReference>
<dbReference type="SUPFAM" id="SSF50249">
    <property type="entry name" value="Nucleic acid-binding proteins"/>
    <property type="match status" value="1"/>
</dbReference>
<organism evidence="10 11">
    <name type="scientific">Mucor plumbeus</name>
    <dbReference type="NCBI Taxonomy" id="97098"/>
    <lineage>
        <taxon>Eukaryota</taxon>
        <taxon>Fungi</taxon>
        <taxon>Fungi incertae sedis</taxon>
        <taxon>Mucoromycota</taxon>
        <taxon>Mucoromycotina</taxon>
        <taxon>Mucoromycetes</taxon>
        <taxon>Mucorales</taxon>
        <taxon>Mucorineae</taxon>
        <taxon>Mucoraceae</taxon>
        <taxon>Mucor</taxon>
    </lineage>
</organism>
<dbReference type="PANTHER" id="PTHR21321:SF4">
    <property type="entry name" value="EXOSOME COMPLEX COMPONENT RRP4"/>
    <property type="match status" value="1"/>
</dbReference>
<dbReference type="SUPFAM" id="SSF110324">
    <property type="entry name" value="Ribosomal L27 protein-like"/>
    <property type="match status" value="1"/>
</dbReference>
<dbReference type="Gene3D" id="2.40.50.100">
    <property type="match status" value="1"/>
</dbReference>
<dbReference type="CDD" id="cd22525">
    <property type="entry name" value="KH-I_Rrp4_eukar"/>
    <property type="match status" value="1"/>
</dbReference>
<dbReference type="GO" id="GO:0071028">
    <property type="term" value="P:nuclear mRNA surveillance"/>
    <property type="evidence" value="ECO:0007669"/>
    <property type="project" value="UniProtKB-ARBA"/>
</dbReference>
<comment type="subcellular location">
    <subcellularLocation>
        <location evidence="1">Nucleus</location>
    </subcellularLocation>
</comment>
<dbReference type="InterPro" id="IPR012340">
    <property type="entry name" value="NA-bd_OB-fold"/>
</dbReference>